<keyword evidence="2" id="KW-1185">Reference proteome</keyword>
<sequence length="247" mass="27988">MDQRKVVLIGLLFSFWGALGQQTSPSLVDIGKRFLGKPYRANTLSVGNPEQLNTSKESFDCVTFLENCLAIRNAKGVDSLYSKALKHVRYAGDSVQYENRFHYFSDAMIALDYPQILDESHVSVLPKDFTFLSSYLRSKKLPAINIELLEYREKILAKRPFQFTAVGNIAHLLPRIQSGDLVAFVTKNPHLDFLHTGMLVREGNSIHLLHASQDKKQVVLSSQNLGEYLKSHPKFIGICVFRPIFNE</sequence>
<dbReference type="InterPro" id="IPR010846">
    <property type="entry name" value="AmiA-like"/>
</dbReference>
<protein>
    <submittedName>
        <fullName evidence="1">N-acetylmuramoyl-L-alanine amidase-like domain-containing protein</fullName>
    </submittedName>
</protein>
<evidence type="ECO:0000313" key="1">
    <source>
        <dbReference type="EMBL" id="MFD3275724.1"/>
    </source>
</evidence>
<dbReference type="InterPro" id="IPR038765">
    <property type="entry name" value="Papain-like_cys_pep_sf"/>
</dbReference>
<dbReference type="Pfam" id="PF07313">
    <property type="entry name" value="AmiA-like"/>
    <property type="match status" value="1"/>
</dbReference>
<dbReference type="Gene3D" id="2.30.260.10">
    <property type="entry name" value="putative xylanase like domain"/>
    <property type="match status" value="1"/>
</dbReference>
<dbReference type="SUPFAM" id="SSF54001">
    <property type="entry name" value="Cysteine proteinases"/>
    <property type="match status" value="1"/>
</dbReference>
<dbReference type="EMBL" id="JBBKYA010000003">
    <property type="protein sequence ID" value="MFD3275724.1"/>
    <property type="molecule type" value="Genomic_DNA"/>
</dbReference>
<accession>A0ABW6CYE9</accession>
<reference evidence="1 2" key="1">
    <citation type="submission" date="2024-03" db="EMBL/GenBank/DDBJ databases">
        <title>Aquirufa genome sequencing.</title>
        <authorList>
            <person name="Pitt A."/>
            <person name="Hahn M.W."/>
        </authorList>
    </citation>
    <scope>NUCLEOTIDE SEQUENCE [LARGE SCALE GENOMIC DNA]</scope>
    <source>
        <strain evidence="1 2">PLAD-142S6K</strain>
    </source>
</reference>
<organism evidence="1 2">
    <name type="scientific">Aquirufa echingensis</name>
    <dbReference type="NCBI Taxonomy" id="3096516"/>
    <lineage>
        <taxon>Bacteria</taxon>
        <taxon>Pseudomonadati</taxon>
        <taxon>Bacteroidota</taxon>
        <taxon>Cytophagia</taxon>
        <taxon>Cytophagales</taxon>
        <taxon>Flectobacillaceae</taxon>
        <taxon>Aquirufa</taxon>
    </lineage>
</organism>
<comment type="caution">
    <text evidence="1">The sequence shown here is derived from an EMBL/GenBank/DDBJ whole genome shotgun (WGS) entry which is preliminary data.</text>
</comment>
<dbReference type="RefSeq" id="WP_377975912.1">
    <property type="nucleotide sequence ID" value="NZ_JBBKYA010000003.1"/>
</dbReference>
<evidence type="ECO:0000313" key="2">
    <source>
        <dbReference type="Proteomes" id="UP001598114"/>
    </source>
</evidence>
<dbReference type="Gene3D" id="1.10.3670.10">
    <property type="entry name" value="Putative xylanase like domain"/>
    <property type="match status" value="1"/>
</dbReference>
<name>A0ABW6CYE9_9BACT</name>
<proteinExistence type="predicted"/>
<dbReference type="Proteomes" id="UP001598114">
    <property type="component" value="Unassembled WGS sequence"/>
</dbReference>
<gene>
    <name evidence="1" type="ORF">SKC38_05740</name>
</gene>